<protein>
    <submittedName>
        <fullName evidence="2">Uncharacterized protein</fullName>
    </submittedName>
</protein>
<proteinExistence type="predicted"/>
<sequence>MYTCRICVCKRPGDCLPHSLEVLLSGCEAMRADTSVAFCFCSVCQVCNKASRSASCLSGLSSTLCLLSVCVHSQSVMWLCMCVCVCLGFNSAVMQPALML</sequence>
<organism evidence="2 3">
    <name type="scientific">Ameca splendens</name>
    <dbReference type="NCBI Taxonomy" id="208324"/>
    <lineage>
        <taxon>Eukaryota</taxon>
        <taxon>Metazoa</taxon>
        <taxon>Chordata</taxon>
        <taxon>Craniata</taxon>
        <taxon>Vertebrata</taxon>
        <taxon>Euteleostomi</taxon>
        <taxon>Actinopterygii</taxon>
        <taxon>Neopterygii</taxon>
        <taxon>Teleostei</taxon>
        <taxon>Neoteleostei</taxon>
        <taxon>Acanthomorphata</taxon>
        <taxon>Ovalentaria</taxon>
        <taxon>Atherinomorphae</taxon>
        <taxon>Cyprinodontiformes</taxon>
        <taxon>Goodeidae</taxon>
        <taxon>Ameca</taxon>
    </lineage>
</organism>
<comment type="caution">
    <text evidence="2">The sequence shown here is derived from an EMBL/GenBank/DDBJ whole genome shotgun (WGS) entry which is preliminary data.</text>
</comment>
<dbReference type="EMBL" id="JAHRIP010066492">
    <property type="protein sequence ID" value="MEQ2306713.1"/>
    <property type="molecule type" value="Genomic_DNA"/>
</dbReference>
<keyword evidence="3" id="KW-1185">Reference proteome</keyword>
<reference evidence="2 3" key="1">
    <citation type="submission" date="2021-06" db="EMBL/GenBank/DDBJ databases">
        <authorList>
            <person name="Palmer J.M."/>
        </authorList>
    </citation>
    <scope>NUCLEOTIDE SEQUENCE [LARGE SCALE GENOMIC DNA]</scope>
    <source>
        <strain evidence="2 3">AS_MEX2019</strain>
        <tissue evidence="2">Muscle</tissue>
    </source>
</reference>
<accession>A0ABV0ZKE0</accession>
<keyword evidence="1" id="KW-0472">Membrane</keyword>
<evidence type="ECO:0000313" key="3">
    <source>
        <dbReference type="Proteomes" id="UP001469553"/>
    </source>
</evidence>
<evidence type="ECO:0000313" key="2">
    <source>
        <dbReference type="EMBL" id="MEQ2306713.1"/>
    </source>
</evidence>
<evidence type="ECO:0000256" key="1">
    <source>
        <dbReference type="SAM" id="Phobius"/>
    </source>
</evidence>
<dbReference type="Proteomes" id="UP001469553">
    <property type="component" value="Unassembled WGS sequence"/>
</dbReference>
<gene>
    <name evidence="2" type="ORF">AMECASPLE_011092</name>
</gene>
<keyword evidence="1" id="KW-1133">Transmembrane helix</keyword>
<feature type="transmembrane region" description="Helical" evidence="1">
    <location>
        <begin position="76"/>
        <end position="94"/>
    </location>
</feature>
<name>A0ABV0ZKE0_9TELE</name>
<keyword evidence="1" id="KW-0812">Transmembrane</keyword>